<evidence type="ECO:0000256" key="1">
    <source>
        <dbReference type="SAM" id="Phobius"/>
    </source>
</evidence>
<organism evidence="2 3">
    <name type="scientific">Candidatus Roizmanbacteria bacterium RIFCSPLOWO2_02_FULL_43_10</name>
    <dbReference type="NCBI Taxonomy" id="1802078"/>
    <lineage>
        <taxon>Bacteria</taxon>
        <taxon>Candidatus Roizmaniibacteriota</taxon>
    </lineage>
</organism>
<protein>
    <recommendedName>
        <fullName evidence="4">DUF304 domain-containing protein</fullName>
    </recommendedName>
</protein>
<dbReference type="EMBL" id="MGBC01000019">
    <property type="protein sequence ID" value="OGK61123.1"/>
    <property type="molecule type" value="Genomic_DNA"/>
</dbReference>
<accession>A0A1F7JZT1</accession>
<sequence>MGPHNSYQKFFHSYIVYPNTTFESQMEDEKLVLLVRQHPVTQLPWIITAIVLFIVPLFANIFVSELLSVRQILFANFFWYCLVFTYIFMNGLYWLFNVGLVTNKRALDVDYTNILFRDVSGTSIEDITDATAKTGGFLRALFRYGDVFVQTPGTLQNIEFLRIPLPDDAVAIINELMEEANA</sequence>
<dbReference type="Proteomes" id="UP000176269">
    <property type="component" value="Unassembled WGS sequence"/>
</dbReference>
<evidence type="ECO:0000313" key="3">
    <source>
        <dbReference type="Proteomes" id="UP000176269"/>
    </source>
</evidence>
<proteinExistence type="predicted"/>
<comment type="caution">
    <text evidence="2">The sequence shown here is derived from an EMBL/GenBank/DDBJ whole genome shotgun (WGS) entry which is preliminary data.</text>
</comment>
<evidence type="ECO:0000313" key="2">
    <source>
        <dbReference type="EMBL" id="OGK61123.1"/>
    </source>
</evidence>
<dbReference type="AlphaFoldDB" id="A0A1F7JZT1"/>
<keyword evidence="1" id="KW-0812">Transmembrane</keyword>
<evidence type="ECO:0008006" key="4">
    <source>
        <dbReference type="Google" id="ProtNLM"/>
    </source>
</evidence>
<feature type="transmembrane region" description="Helical" evidence="1">
    <location>
        <begin position="43"/>
        <end position="63"/>
    </location>
</feature>
<name>A0A1F7JZT1_9BACT</name>
<reference evidence="2 3" key="1">
    <citation type="journal article" date="2016" name="Nat. Commun.">
        <title>Thousands of microbial genomes shed light on interconnected biogeochemical processes in an aquifer system.</title>
        <authorList>
            <person name="Anantharaman K."/>
            <person name="Brown C.T."/>
            <person name="Hug L.A."/>
            <person name="Sharon I."/>
            <person name="Castelle C.J."/>
            <person name="Probst A.J."/>
            <person name="Thomas B.C."/>
            <person name="Singh A."/>
            <person name="Wilkins M.J."/>
            <person name="Karaoz U."/>
            <person name="Brodie E.L."/>
            <person name="Williams K.H."/>
            <person name="Hubbard S.S."/>
            <person name="Banfield J.F."/>
        </authorList>
    </citation>
    <scope>NUCLEOTIDE SEQUENCE [LARGE SCALE GENOMIC DNA]</scope>
</reference>
<gene>
    <name evidence="2" type="ORF">A3I56_02890</name>
</gene>
<keyword evidence="1" id="KW-0472">Membrane</keyword>
<feature type="transmembrane region" description="Helical" evidence="1">
    <location>
        <begin position="75"/>
        <end position="96"/>
    </location>
</feature>
<keyword evidence="1" id="KW-1133">Transmembrane helix</keyword>